<accession>A0A2Z7A1G3</accession>
<keyword evidence="7" id="KW-1133">Transmembrane helix</keyword>
<evidence type="ECO:0000256" key="6">
    <source>
        <dbReference type="ARBA" id="ARBA00022723"/>
    </source>
</evidence>
<dbReference type="GO" id="GO:0016705">
    <property type="term" value="F:oxidoreductase activity, acting on paired donors, with incorporation or reduction of molecular oxygen"/>
    <property type="evidence" value="ECO:0007669"/>
    <property type="project" value="InterPro"/>
</dbReference>
<evidence type="ECO:0000313" key="13">
    <source>
        <dbReference type="Proteomes" id="UP000250235"/>
    </source>
</evidence>
<evidence type="ECO:0000256" key="9">
    <source>
        <dbReference type="ARBA" id="ARBA00023004"/>
    </source>
</evidence>
<dbReference type="PANTHER" id="PTHR47944">
    <property type="entry name" value="CYTOCHROME P450 98A9"/>
    <property type="match status" value="1"/>
</dbReference>
<keyword evidence="13" id="KW-1185">Reference proteome</keyword>
<keyword evidence="10" id="KW-0503">Monooxygenase</keyword>
<comment type="similarity">
    <text evidence="3">Belongs to the cytochrome P450 family.</text>
</comment>
<reference evidence="12 13" key="1">
    <citation type="journal article" date="2015" name="Proc. Natl. Acad. Sci. U.S.A.">
        <title>The resurrection genome of Boea hygrometrica: A blueprint for survival of dehydration.</title>
        <authorList>
            <person name="Xiao L."/>
            <person name="Yang G."/>
            <person name="Zhang L."/>
            <person name="Yang X."/>
            <person name="Zhao S."/>
            <person name="Ji Z."/>
            <person name="Zhou Q."/>
            <person name="Hu M."/>
            <person name="Wang Y."/>
            <person name="Chen M."/>
            <person name="Xu Y."/>
            <person name="Jin H."/>
            <person name="Xiao X."/>
            <person name="Hu G."/>
            <person name="Bao F."/>
            <person name="Hu Y."/>
            <person name="Wan P."/>
            <person name="Li L."/>
            <person name="Deng X."/>
            <person name="Kuang T."/>
            <person name="Xiang C."/>
            <person name="Zhu J.K."/>
            <person name="Oliver M.J."/>
            <person name="He Y."/>
        </authorList>
    </citation>
    <scope>NUCLEOTIDE SEQUENCE [LARGE SCALE GENOMIC DNA]</scope>
    <source>
        <strain evidence="13">cv. XS01</strain>
    </source>
</reference>
<protein>
    <submittedName>
        <fullName evidence="12">Uncharacterized protein</fullName>
    </submittedName>
</protein>
<comment type="cofactor">
    <cofactor evidence="1">
        <name>heme</name>
        <dbReference type="ChEBI" id="CHEBI:30413"/>
    </cofactor>
</comment>
<dbReference type="Proteomes" id="UP000250235">
    <property type="component" value="Unassembled WGS sequence"/>
</dbReference>
<keyword evidence="4" id="KW-0349">Heme</keyword>
<keyword evidence="5" id="KW-0812">Transmembrane</keyword>
<evidence type="ECO:0000313" key="12">
    <source>
        <dbReference type="EMBL" id="KZT76730.1"/>
    </source>
</evidence>
<dbReference type="GO" id="GO:0005506">
    <property type="term" value="F:iron ion binding"/>
    <property type="evidence" value="ECO:0007669"/>
    <property type="project" value="InterPro"/>
</dbReference>
<gene>
    <name evidence="12" type="ORF">F511_46245</name>
</gene>
<keyword evidence="6" id="KW-0479">Metal-binding</keyword>
<name>A0A2Z7A1G3_9LAMI</name>
<evidence type="ECO:0000256" key="7">
    <source>
        <dbReference type="ARBA" id="ARBA00022989"/>
    </source>
</evidence>
<evidence type="ECO:0000256" key="4">
    <source>
        <dbReference type="ARBA" id="ARBA00022617"/>
    </source>
</evidence>
<dbReference type="EMBL" id="KV098209">
    <property type="protein sequence ID" value="KZT76730.1"/>
    <property type="molecule type" value="Genomic_DNA"/>
</dbReference>
<dbReference type="InterPro" id="IPR036396">
    <property type="entry name" value="Cyt_P450_sf"/>
</dbReference>
<sequence>MLFLYMYQDMFTAGTDTSAITVERALSELINRPNIMQKAVHEIVVQTALAAMIQCFEWRVEGGNGSVDMEEGIGIALPRANPLVCFPVARLHPIPLSSV</sequence>
<evidence type="ECO:0000256" key="5">
    <source>
        <dbReference type="ARBA" id="ARBA00022692"/>
    </source>
</evidence>
<evidence type="ECO:0000256" key="1">
    <source>
        <dbReference type="ARBA" id="ARBA00001971"/>
    </source>
</evidence>
<organism evidence="12 13">
    <name type="scientific">Dorcoceras hygrometricum</name>
    <dbReference type="NCBI Taxonomy" id="472368"/>
    <lineage>
        <taxon>Eukaryota</taxon>
        <taxon>Viridiplantae</taxon>
        <taxon>Streptophyta</taxon>
        <taxon>Embryophyta</taxon>
        <taxon>Tracheophyta</taxon>
        <taxon>Spermatophyta</taxon>
        <taxon>Magnoliopsida</taxon>
        <taxon>eudicotyledons</taxon>
        <taxon>Gunneridae</taxon>
        <taxon>Pentapetalae</taxon>
        <taxon>asterids</taxon>
        <taxon>lamiids</taxon>
        <taxon>Lamiales</taxon>
        <taxon>Gesneriaceae</taxon>
        <taxon>Didymocarpoideae</taxon>
        <taxon>Trichosporeae</taxon>
        <taxon>Loxocarpinae</taxon>
        <taxon>Dorcoceras</taxon>
    </lineage>
</organism>
<dbReference type="Gene3D" id="1.10.630.10">
    <property type="entry name" value="Cytochrome P450"/>
    <property type="match status" value="1"/>
</dbReference>
<dbReference type="GO" id="GO:0004497">
    <property type="term" value="F:monooxygenase activity"/>
    <property type="evidence" value="ECO:0007669"/>
    <property type="project" value="UniProtKB-KW"/>
</dbReference>
<keyword evidence="11" id="KW-0472">Membrane</keyword>
<evidence type="ECO:0000256" key="11">
    <source>
        <dbReference type="ARBA" id="ARBA00023136"/>
    </source>
</evidence>
<dbReference type="InterPro" id="IPR001128">
    <property type="entry name" value="Cyt_P450"/>
</dbReference>
<dbReference type="SUPFAM" id="SSF48264">
    <property type="entry name" value="Cytochrome P450"/>
    <property type="match status" value="1"/>
</dbReference>
<keyword evidence="9" id="KW-0408">Iron</keyword>
<dbReference type="Pfam" id="PF00067">
    <property type="entry name" value="p450"/>
    <property type="match status" value="1"/>
</dbReference>
<evidence type="ECO:0000256" key="3">
    <source>
        <dbReference type="ARBA" id="ARBA00010617"/>
    </source>
</evidence>
<keyword evidence="8" id="KW-0560">Oxidoreductase</keyword>
<evidence type="ECO:0000256" key="10">
    <source>
        <dbReference type="ARBA" id="ARBA00023033"/>
    </source>
</evidence>
<dbReference type="GO" id="GO:0020037">
    <property type="term" value="F:heme binding"/>
    <property type="evidence" value="ECO:0007669"/>
    <property type="project" value="InterPro"/>
</dbReference>
<dbReference type="AlphaFoldDB" id="A0A2Z7A1G3"/>
<dbReference type="OrthoDB" id="2789670at2759"/>
<evidence type="ECO:0000256" key="2">
    <source>
        <dbReference type="ARBA" id="ARBA00004167"/>
    </source>
</evidence>
<dbReference type="PANTHER" id="PTHR47944:SF17">
    <property type="entry name" value="3,9-DIHYDROXYPTEROCARPAN 6A-MONOOXYGENASE"/>
    <property type="match status" value="1"/>
</dbReference>
<comment type="subcellular location">
    <subcellularLocation>
        <location evidence="2">Membrane</location>
        <topology evidence="2">Single-pass membrane protein</topology>
    </subcellularLocation>
</comment>
<dbReference type="GO" id="GO:0016020">
    <property type="term" value="C:membrane"/>
    <property type="evidence" value="ECO:0007669"/>
    <property type="project" value="UniProtKB-SubCell"/>
</dbReference>
<evidence type="ECO:0000256" key="8">
    <source>
        <dbReference type="ARBA" id="ARBA00023002"/>
    </source>
</evidence>
<proteinExistence type="inferred from homology"/>